<reference evidence="5 6" key="1">
    <citation type="journal article" date="2011" name="J. Bacteriol.">
        <title>Draft genome sequence of Caloramator australicus strain RC3T, a thermoanaerobe from the Great Artesian Basin of Australia.</title>
        <authorList>
            <person name="Ogg C.D."/>
            <person name="Patel B.K.C."/>
        </authorList>
    </citation>
    <scope>NUCLEOTIDE SEQUENCE [LARGE SCALE GENOMIC DNA]</scope>
    <source>
        <strain evidence="5 6">RC3</strain>
    </source>
</reference>
<sequence>MKRLFTIIILSLMILFSACSKITKQNNKIYTTIYPVYSITKFIAGDKFEVERIVKGTAEPHSFEPQTQDIAEMMESRAVFYIGHIDEWAKKASEGSNVKVVEVSEGINKIEEDPHVWTSPKNAIIIAENIKNTLIEIDSVNKDYYEENFYKLKLEMERINEKFEKEKANFKRDVFVIAHPAFGYLARDFGLTQVALTGQEEVEEPSPKEVAKVIDFIKEKNIKYILVDRTENENIIRPVVEATGVEKLEIFGMGAVPQDVEKKENYVTLMEKNIDNIIKALKE</sequence>
<protein>
    <submittedName>
        <fullName evidence="5">Zinc ABC transporter, periplasmic-binding protein ZnuA</fullName>
    </submittedName>
</protein>
<dbReference type="AlphaFoldDB" id="I7LGU4"/>
<comment type="similarity">
    <text evidence="1">Belongs to the bacterial solute-binding protein 9 family.</text>
</comment>
<dbReference type="Pfam" id="PF01297">
    <property type="entry name" value="ZnuA"/>
    <property type="match status" value="1"/>
</dbReference>
<dbReference type="GO" id="GO:0030001">
    <property type="term" value="P:metal ion transport"/>
    <property type="evidence" value="ECO:0007669"/>
    <property type="project" value="InterPro"/>
</dbReference>
<dbReference type="PANTHER" id="PTHR42953:SF3">
    <property type="entry name" value="HIGH-AFFINITY ZINC UPTAKE SYSTEM PROTEIN ZNUA"/>
    <property type="match status" value="1"/>
</dbReference>
<dbReference type="PANTHER" id="PTHR42953">
    <property type="entry name" value="HIGH-AFFINITY ZINC UPTAKE SYSTEM PROTEIN ZNUA-RELATED"/>
    <property type="match status" value="1"/>
</dbReference>
<evidence type="ECO:0000256" key="2">
    <source>
        <dbReference type="ARBA" id="ARBA00022448"/>
    </source>
</evidence>
<dbReference type="Gene3D" id="3.40.50.1980">
    <property type="entry name" value="Nitrogenase molybdenum iron protein domain"/>
    <property type="match status" value="2"/>
</dbReference>
<dbReference type="GO" id="GO:0007155">
    <property type="term" value="P:cell adhesion"/>
    <property type="evidence" value="ECO:0007669"/>
    <property type="project" value="InterPro"/>
</dbReference>
<dbReference type="InterPro" id="IPR006129">
    <property type="entry name" value="AdhesinB"/>
</dbReference>
<organism evidence="5 6">
    <name type="scientific">Caloramator australicus RC3</name>
    <dbReference type="NCBI Taxonomy" id="857293"/>
    <lineage>
        <taxon>Bacteria</taxon>
        <taxon>Bacillati</taxon>
        <taxon>Bacillota</taxon>
        <taxon>Clostridia</taxon>
        <taxon>Eubacteriales</taxon>
        <taxon>Clostridiaceae</taxon>
        <taxon>Caloramator</taxon>
    </lineage>
</organism>
<keyword evidence="3 4" id="KW-0732">Signal</keyword>
<dbReference type="Proteomes" id="UP000007652">
    <property type="component" value="Unassembled WGS sequence"/>
</dbReference>
<keyword evidence="2" id="KW-0813">Transport</keyword>
<dbReference type="GO" id="GO:0046872">
    <property type="term" value="F:metal ion binding"/>
    <property type="evidence" value="ECO:0007669"/>
    <property type="project" value="InterPro"/>
</dbReference>
<evidence type="ECO:0000256" key="4">
    <source>
        <dbReference type="SAM" id="SignalP"/>
    </source>
</evidence>
<evidence type="ECO:0000313" key="5">
    <source>
        <dbReference type="EMBL" id="CCJ33560.1"/>
    </source>
</evidence>
<dbReference type="EMBL" id="CAKP01000082">
    <property type="protein sequence ID" value="CCJ33560.1"/>
    <property type="molecule type" value="Genomic_DNA"/>
</dbReference>
<evidence type="ECO:0000256" key="3">
    <source>
        <dbReference type="ARBA" id="ARBA00022729"/>
    </source>
</evidence>
<dbReference type="PROSITE" id="PS51257">
    <property type="entry name" value="PROKAR_LIPOPROTEIN"/>
    <property type="match status" value="1"/>
</dbReference>
<dbReference type="InterPro" id="IPR006127">
    <property type="entry name" value="ZnuA-like"/>
</dbReference>
<accession>I7LGU4</accession>
<feature type="signal peptide" evidence="4">
    <location>
        <begin position="1"/>
        <end position="20"/>
    </location>
</feature>
<dbReference type="STRING" id="857293.CAAU_1476"/>
<dbReference type="PRINTS" id="PR00691">
    <property type="entry name" value="ADHESINB"/>
</dbReference>
<dbReference type="InterPro" id="IPR050492">
    <property type="entry name" value="Bact_metal-bind_prot9"/>
</dbReference>
<name>I7LGU4_9CLOT</name>
<evidence type="ECO:0000256" key="1">
    <source>
        <dbReference type="ARBA" id="ARBA00011028"/>
    </source>
</evidence>
<dbReference type="RefSeq" id="WP_008908824.1">
    <property type="nucleotide sequence ID" value="NZ_CAKP01000082.1"/>
</dbReference>
<feature type="chain" id="PRO_5039353720" evidence="4">
    <location>
        <begin position="21"/>
        <end position="283"/>
    </location>
</feature>
<proteinExistence type="inferred from homology"/>
<dbReference type="eggNOG" id="COG0803">
    <property type="taxonomic scope" value="Bacteria"/>
</dbReference>
<comment type="caution">
    <text evidence="5">The sequence shown here is derived from an EMBL/GenBank/DDBJ whole genome shotgun (WGS) entry which is preliminary data.</text>
</comment>
<keyword evidence="6" id="KW-1185">Reference proteome</keyword>
<evidence type="ECO:0000313" key="6">
    <source>
        <dbReference type="Proteomes" id="UP000007652"/>
    </source>
</evidence>
<gene>
    <name evidence="5" type="ORF">CAAU_1476</name>
</gene>
<dbReference type="SUPFAM" id="SSF53807">
    <property type="entry name" value="Helical backbone' metal receptor"/>
    <property type="match status" value="1"/>
</dbReference>
<dbReference type="OrthoDB" id="9810636at2"/>